<dbReference type="SUPFAM" id="SSF56672">
    <property type="entry name" value="DNA/RNA polymerases"/>
    <property type="match status" value="1"/>
</dbReference>
<feature type="compositionally biased region" description="Low complexity" evidence="7">
    <location>
        <begin position="341"/>
        <end position="379"/>
    </location>
</feature>
<dbReference type="PANTHER" id="PTHR37984">
    <property type="entry name" value="PROTEIN CBG26694"/>
    <property type="match status" value="1"/>
</dbReference>
<keyword evidence="6" id="KW-0695">RNA-directed DNA polymerase</keyword>
<evidence type="ECO:0000313" key="11">
    <source>
        <dbReference type="Proteomes" id="UP000478008"/>
    </source>
</evidence>
<dbReference type="InterPro" id="IPR050951">
    <property type="entry name" value="Retrovirus_Pol_polyprotein"/>
</dbReference>
<evidence type="ECO:0000256" key="1">
    <source>
        <dbReference type="ARBA" id="ARBA00022679"/>
    </source>
</evidence>
<dbReference type="PROSITE" id="PS50878">
    <property type="entry name" value="RT_POL"/>
    <property type="match status" value="1"/>
</dbReference>
<evidence type="ECO:0000256" key="6">
    <source>
        <dbReference type="ARBA" id="ARBA00022918"/>
    </source>
</evidence>
<organism evidence="10 11">
    <name type="scientific">Dekkera bruxellensis</name>
    <name type="common">Brettanomyces custersii</name>
    <dbReference type="NCBI Taxonomy" id="5007"/>
    <lineage>
        <taxon>Eukaryota</taxon>
        <taxon>Fungi</taxon>
        <taxon>Dikarya</taxon>
        <taxon>Ascomycota</taxon>
        <taxon>Saccharomycotina</taxon>
        <taxon>Pichiomycetes</taxon>
        <taxon>Pichiales</taxon>
        <taxon>Pichiaceae</taxon>
        <taxon>Brettanomyces</taxon>
    </lineage>
</organism>
<dbReference type="Proteomes" id="UP000478008">
    <property type="component" value="Unassembled WGS sequence"/>
</dbReference>
<evidence type="ECO:0000256" key="3">
    <source>
        <dbReference type="ARBA" id="ARBA00022722"/>
    </source>
</evidence>
<feature type="transmembrane region" description="Helical" evidence="8">
    <location>
        <begin position="6"/>
        <end position="29"/>
    </location>
</feature>
<dbReference type="GO" id="GO:0004519">
    <property type="term" value="F:endonuclease activity"/>
    <property type="evidence" value="ECO:0007669"/>
    <property type="project" value="UniProtKB-KW"/>
</dbReference>
<evidence type="ECO:0000256" key="5">
    <source>
        <dbReference type="ARBA" id="ARBA00022801"/>
    </source>
</evidence>
<dbReference type="Pfam" id="PF00078">
    <property type="entry name" value="RVT_1"/>
    <property type="match status" value="1"/>
</dbReference>
<dbReference type="CDD" id="cd09274">
    <property type="entry name" value="RNase_HI_RT_Ty3"/>
    <property type="match status" value="1"/>
</dbReference>
<evidence type="ECO:0000256" key="2">
    <source>
        <dbReference type="ARBA" id="ARBA00022695"/>
    </source>
</evidence>
<gene>
    <name evidence="10" type="ORF">DEBR0S8_00276G</name>
</gene>
<keyword evidence="8" id="KW-0812">Transmembrane</keyword>
<reference evidence="10 11" key="1">
    <citation type="submission" date="2019-07" db="EMBL/GenBank/DDBJ databases">
        <authorList>
            <person name="Friedrich A."/>
            <person name="Schacherer J."/>
        </authorList>
    </citation>
    <scope>NUCLEOTIDE SEQUENCE [LARGE SCALE GENOMIC DNA]</scope>
</reference>
<dbReference type="GO" id="GO:0003964">
    <property type="term" value="F:RNA-directed DNA polymerase activity"/>
    <property type="evidence" value="ECO:0007669"/>
    <property type="project" value="UniProtKB-KW"/>
</dbReference>
<feature type="domain" description="Reverse transcriptase" evidence="9">
    <location>
        <begin position="522"/>
        <end position="760"/>
    </location>
</feature>
<dbReference type="AlphaFoldDB" id="A0A7D9D1J3"/>
<dbReference type="InterPro" id="IPR041373">
    <property type="entry name" value="RT_RNaseH"/>
</dbReference>
<dbReference type="PANTHER" id="PTHR37984:SF5">
    <property type="entry name" value="PROTEIN NYNRIN-LIKE"/>
    <property type="match status" value="1"/>
</dbReference>
<keyword evidence="5" id="KW-0378">Hydrolase</keyword>
<keyword evidence="1" id="KW-0808">Transferase</keyword>
<dbReference type="CDD" id="cd01647">
    <property type="entry name" value="RT_LTR"/>
    <property type="match status" value="1"/>
</dbReference>
<dbReference type="Gene3D" id="3.30.70.270">
    <property type="match status" value="2"/>
</dbReference>
<evidence type="ECO:0000313" key="10">
    <source>
        <dbReference type="EMBL" id="VUG20376.1"/>
    </source>
</evidence>
<name>A0A7D9D1J3_DEKBR</name>
<evidence type="ECO:0000259" key="9">
    <source>
        <dbReference type="PROSITE" id="PS50878"/>
    </source>
</evidence>
<feature type="region of interest" description="Disordered" evidence="7">
    <location>
        <begin position="341"/>
        <end position="383"/>
    </location>
</feature>
<keyword evidence="8" id="KW-0472">Membrane</keyword>
<dbReference type="InterPro" id="IPR043128">
    <property type="entry name" value="Rev_trsase/Diguanyl_cyclase"/>
</dbReference>
<keyword evidence="3" id="KW-0540">Nuclease</keyword>
<keyword evidence="8" id="KW-1133">Transmembrane helix</keyword>
<dbReference type="InterPro" id="IPR000477">
    <property type="entry name" value="RT_dom"/>
</dbReference>
<dbReference type="Pfam" id="PF17917">
    <property type="entry name" value="RT_RNaseH"/>
    <property type="match status" value="1"/>
</dbReference>
<proteinExistence type="predicted"/>
<keyword evidence="4" id="KW-0255">Endonuclease</keyword>
<evidence type="ECO:0000256" key="4">
    <source>
        <dbReference type="ARBA" id="ARBA00022759"/>
    </source>
</evidence>
<evidence type="ECO:0000256" key="7">
    <source>
        <dbReference type="SAM" id="MobiDB-lite"/>
    </source>
</evidence>
<evidence type="ECO:0000256" key="8">
    <source>
        <dbReference type="SAM" id="Phobius"/>
    </source>
</evidence>
<sequence>MLYETVSIQLLLEALFQEVIVLYIAFLILRRLWRGLNGFLHNSQRIKTEILNSSTVNNQQQNRQFTTYPSPVHNSLNIGSANADISGFRADQTFPSNHVSSQYCSSPFAQAHSEPLLSTGNVSPYEKITGKQLIEGSADIPSLNFSVSRTEILNKLLSTLRTHVINSVTFASAFDVFHRAKRGQRQSNLAIELESLLHEPTVTASRVKSLILTYRLHPVRVHQLVAYQVQQVFHGDPILTPTKFKQFLSEVAIRFPYLSLVDFTSGMFVQLCMFGPMASIPQIDLIMQLGAKCPDFPDFCDALQDQSLKKYFVVTPEHPRWVHPLDFKKDPFWHSQLPEDSNISVSKNSSSSSSTTPLNLHSNSVPIKSRSTSSTTTLSPKQPQVSCHTIDSIQSSKPLAKVKLTFSSQLTLDATIDISAEASLISENLVSQLGFLTFIEYSSPSSAKNSPKPLRKTLMHFSLPHNPDIIHSQVFEVITNPDILHLSLDFWKKFPDLLSIYSKEYADTYTTTALSCINDQLIVGAVTKLRHSYPDSPLTLPPRRDSDYRFDLTVDSPNWRSRPLPQLTLEDSSFMCEEVGRLLAAQFIAPVQPTKLYSVSFITRQANRPHMTIDYRQLNDITVPLSSSIDSFQTLTREVHGSIFSTLSLKQAYQHLRLDPITQSLTTFNTKFGYFCWQVLPTGLSNAPELFCRFITSLMSPFSEFTRCYLDDILVFSPDFESHKKALHQVCSLLSENGLHLDFEKCNFFKSTVTWVGYTFTATSSGVEVTPQSSTIQTIRAISPPKTKKDVQNFLGHLAYMSAFNPNLSLTAPPLAQLLKSGARFDWTLECQAAFEQLRKIEIEFFALHPFQHDLPIKITTDASSYAVGAALWQKHDLHWYPVAYRSSKLNDLQLNWTITDKELYAILFATRAFHYFIANGQKIVVQTDHKALVRIFKSDNPNPKYLHWIQEMIPYRLEIDYIPGNTNTVADYLSRPPISITPMK</sequence>
<dbReference type="GO" id="GO:0016787">
    <property type="term" value="F:hydrolase activity"/>
    <property type="evidence" value="ECO:0007669"/>
    <property type="project" value="UniProtKB-KW"/>
</dbReference>
<keyword evidence="11" id="KW-1185">Reference proteome</keyword>
<protein>
    <submittedName>
        <fullName evidence="10">DEBR0S8_00276g1_1</fullName>
    </submittedName>
</protein>
<dbReference type="Gene3D" id="3.10.10.10">
    <property type="entry name" value="HIV Type 1 Reverse Transcriptase, subunit A, domain 1"/>
    <property type="match status" value="1"/>
</dbReference>
<dbReference type="EMBL" id="CABFWN010000008">
    <property type="protein sequence ID" value="VUG20376.1"/>
    <property type="molecule type" value="Genomic_DNA"/>
</dbReference>
<accession>A0A7D9D1J3</accession>
<keyword evidence="2" id="KW-0548">Nucleotidyltransferase</keyword>
<dbReference type="InterPro" id="IPR043502">
    <property type="entry name" value="DNA/RNA_pol_sf"/>
</dbReference>